<keyword evidence="4" id="KW-0472">Membrane</keyword>
<evidence type="ECO:0000256" key="4">
    <source>
        <dbReference type="ARBA" id="ARBA00023136"/>
    </source>
</evidence>
<reference evidence="5 6" key="1">
    <citation type="submission" date="2017-02" db="EMBL/GenBank/DDBJ databases">
        <title>Clonality and virulence of isolates of VRE in Hematopoietic Stem Cell Transplanted (HSCT) patients.</title>
        <authorList>
            <person name="Marchi A.P."/>
            <person name="Martins R.C."/>
            <person name="Marie S.K."/>
            <person name="Levin A.S."/>
            <person name="Costa S.F."/>
        </authorList>
    </citation>
    <scope>NUCLEOTIDE SEQUENCE [LARGE SCALE GENOMIC DNA]</scope>
    <source>
        <strain evidence="5 6">LIM1759</strain>
    </source>
</reference>
<name>A0A1S8IXT3_ENTFC</name>
<evidence type="ECO:0000256" key="3">
    <source>
        <dbReference type="ARBA" id="ARBA00022989"/>
    </source>
</evidence>
<dbReference type="GO" id="GO:0016020">
    <property type="term" value="C:membrane"/>
    <property type="evidence" value="ECO:0007669"/>
    <property type="project" value="UniProtKB-SubCell"/>
</dbReference>
<comment type="caution">
    <text evidence="5">The sequence shown here is derived from an EMBL/GenBank/DDBJ whole genome shotgun (WGS) entry which is preliminary data.</text>
</comment>
<accession>A0A1S8IXT3</accession>
<dbReference type="EMBL" id="MVGJ01000067">
    <property type="protein sequence ID" value="OOL80399.1"/>
    <property type="molecule type" value="Genomic_DNA"/>
</dbReference>
<protein>
    <submittedName>
        <fullName evidence="5">FUSC family protein</fullName>
    </submittedName>
</protein>
<evidence type="ECO:0000313" key="6">
    <source>
        <dbReference type="Proteomes" id="UP000191171"/>
    </source>
</evidence>
<evidence type="ECO:0000313" key="5">
    <source>
        <dbReference type="EMBL" id="OOL80399.1"/>
    </source>
</evidence>
<keyword evidence="3" id="KW-1133">Transmembrane helix</keyword>
<evidence type="ECO:0000256" key="1">
    <source>
        <dbReference type="ARBA" id="ARBA00004141"/>
    </source>
</evidence>
<sequence>MKNQEIVVILGNADKRDWHFILVQLFFQLLGRRDRLFKTYFRFNKIQDNPFRIMNLMLLIFIVLWLGYINHDFLISSFSSLGIFTFFYYQNIPMKYLLKRMFLIGCGLLVAFVLGILSTYVLWLEPFAVALVAFSSRFVLRLFHISKPGGLFFAMLSAMGTSMQLPIAQLPIVSLYFFMGVVFALIAAVITKLLDSRPEQTIEKATLKERFHEEPLVIIDSVFYSAALFLSVYVSHGLNLHNPYWLTLSCASILLAENLDAMKHRQVQYLIGSMGGLCVSAFLSFVPFTQLQTIFLITFLYGIAQFLVARNYAVANIFLNPMALMLSTLIRGAYLISLIEYRFLGIVIGSFIGLGVAWVMTVGLQHYLTVVRQKLE</sequence>
<evidence type="ECO:0000256" key="2">
    <source>
        <dbReference type="ARBA" id="ARBA00022692"/>
    </source>
</evidence>
<organism evidence="5 6">
    <name type="scientific">Enterococcus faecium</name>
    <name type="common">Streptococcus faecium</name>
    <dbReference type="NCBI Taxonomy" id="1352"/>
    <lineage>
        <taxon>Bacteria</taxon>
        <taxon>Bacillati</taxon>
        <taxon>Bacillota</taxon>
        <taxon>Bacilli</taxon>
        <taxon>Lactobacillales</taxon>
        <taxon>Enterococcaceae</taxon>
        <taxon>Enterococcus</taxon>
    </lineage>
</organism>
<comment type="subcellular location">
    <subcellularLocation>
        <location evidence="1">Membrane</location>
        <topology evidence="1">Multi-pass membrane protein</topology>
    </subcellularLocation>
</comment>
<dbReference type="Proteomes" id="UP000191171">
    <property type="component" value="Unassembled WGS sequence"/>
</dbReference>
<dbReference type="AlphaFoldDB" id="A0A1S8IXT3"/>
<keyword evidence="2" id="KW-0812">Transmembrane</keyword>
<gene>
    <name evidence="5" type="ORF">B1P95_11185</name>
</gene>
<dbReference type="Pfam" id="PF13515">
    <property type="entry name" value="FUSC_2"/>
    <property type="match status" value="1"/>
</dbReference>
<proteinExistence type="predicted"/>
<dbReference type="InterPro" id="IPR049453">
    <property type="entry name" value="Memb_transporter_dom"/>
</dbReference>